<dbReference type="Gene3D" id="1.20.120.1810">
    <property type="match status" value="1"/>
</dbReference>
<feature type="region of interest" description="Disordered" evidence="5">
    <location>
        <begin position="1"/>
        <end position="56"/>
    </location>
</feature>
<dbReference type="Pfam" id="PF04545">
    <property type="entry name" value="Sigma70_r4"/>
    <property type="match status" value="1"/>
</dbReference>
<feature type="region of interest" description="Disordered" evidence="5">
    <location>
        <begin position="219"/>
        <end position="240"/>
    </location>
</feature>
<dbReference type="InterPro" id="IPR014284">
    <property type="entry name" value="RNA_pol_sigma-70_dom"/>
</dbReference>
<dbReference type="PANTHER" id="PTHR30385:SF4">
    <property type="entry name" value="RNA POLYMERASE SIGMA-E FACTOR"/>
    <property type="match status" value="1"/>
</dbReference>
<dbReference type="Gene3D" id="1.10.10.10">
    <property type="entry name" value="Winged helix-like DNA-binding domain superfamily/Winged helix DNA-binding domain"/>
    <property type="match status" value="2"/>
</dbReference>
<dbReference type="InterPro" id="IPR007624">
    <property type="entry name" value="RNA_pol_sigma70_r3"/>
</dbReference>
<dbReference type="InterPro" id="IPR036388">
    <property type="entry name" value="WH-like_DNA-bd_sf"/>
</dbReference>
<dbReference type="InterPro" id="IPR007627">
    <property type="entry name" value="RNA_pol_sigma70_r2"/>
</dbReference>
<evidence type="ECO:0000256" key="4">
    <source>
        <dbReference type="ARBA" id="ARBA00023163"/>
    </source>
</evidence>
<dbReference type="EMBL" id="CP108057">
    <property type="protein sequence ID" value="WUO45110.1"/>
    <property type="molecule type" value="Genomic_DNA"/>
</dbReference>
<evidence type="ECO:0000313" key="7">
    <source>
        <dbReference type="EMBL" id="WUO45110.1"/>
    </source>
</evidence>
<gene>
    <name evidence="7" type="ORF">OHU17_04360</name>
</gene>
<dbReference type="PROSITE" id="PS00715">
    <property type="entry name" value="SIGMA70_1"/>
    <property type="match status" value="1"/>
</dbReference>
<keyword evidence="3" id="KW-0238">DNA-binding</keyword>
<evidence type="ECO:0000256" key="3">
    <source>
        <dbReference type="ARBA" id="ARBA00023125"/>
    </source>
</evidence>
<accession>A0ABZ1RG05</accession>
<dbReference type="CDD" id="cd06171">
    <property type="entry name" value="Sigma70_r4"/>
    <property type="match status" value="1"/>
</dbReference>
<dbReference type="NCBIfam" id="TIGR02980">
    <property type="entry name" value="SigBFG"/>
    <property type="match status" value="1"/>
</dbReference>
<evidence type="ECO:0000256" key="5">
    <source>
        <dbReference type="SAM" id="MobiDB-lite"/>
    </source>
</evidence>
<evidence type="ECO:0000313" key="8">
    <source>
        <dbReference type="Proteomes" id="UP001432075"/>
    </source>
</evidence>
<dbReference type="InterPro" id="IPR013325">
    <property type="entry name" value="RNA_pol_sigma_r2"/>
</dbReference>
<dbReference type="PANTHER" id="PTHR30385">
    <property type="entry name" value="SIGMA FACTOR F FLAGELLAR"/>
    <property type="match status" value="1"/>
</dbReference>
<dbReference type="SUPFAM" id="SSF88659">
    <property type="entry name" value="Sigma3 and sigma4 domains of RNA polymerase sigma factors"/>
    <property type="match status" value="2"/>
</dbReference>
<dbReference type="InterPro" id="IPR000943">
    <property type="entry name" value="RNA_pol_sigma70"/>
</dbReference>
<dbReference type="Pfam" id="PF04542">
    <property type="entry name" value="Sigma70_r2"/>
    <property type="match status" value="1"/>
</dbReference>
<organism evidence="7 8">
    <name type="scientific">Streptomyces goshikiensis</name>
    <dbReference type="NCBI Taxonomy" id="1942"/>
    <lineage>
        <taxon>Bacteria</taxon>
        <taxon>Bacillati</taxon>
        <taxon>Actinomycetota</taxon>
        <taxon>Actinomycetes</taxon>
        <taxon>Kitasatosporales</taxon>
        <taxon>Streptomycetaceae</taxon>
        <taxon>Streptomyces</taxon>
    </lineage>
</organism>
<dbReference type="NCBIfam" id="TIGR02937">
    <property type="entry name" value="sigma70-ECF"/>
    <property type="match status" value="1"/>
</dbReference>
<evidence type="ECO:0000256" key="2">
    <source>
        <dbReference type="ARBA" id="ARBA00023082"/>
    </source>
</evidence>
<feature type="compositionally biased region" description="Low complexity" evidence="5">
    <location>
        <begin position="10"/>
        <end position="34"/>
    </location>
</feature>
<dbReference type="PRINTS" id="PR00046">
    <property type="entry name" value="SIGMA70FCT"/>
</dbReference>
<dbReference type="InterPro" id="IPR007630">
    <property type="entry name" value="RNA_pol_sigma70_r4"/>
</dbReference>
<keyword evidence="8" id="KW-1185">Reference proteome</keyword>
<dbReference type="Pfam" id="PF04539">
    <property type="entry name" value="Sigma70_r3"/>
    <property type="match status" value="1"/>
</dbReference>
<dbReference type="SUPFAM" id="SSF88946">
    <property type="entry name" value="Sigma2 domain of RNA polymerase sigma factors"/>
    <property type="match status" value="1"/>
</dbReference>
<dbReference type="Proteomes" id="UP001432075">
    <property type="component" value="Chromosome"/>
</dbReference>
<dbReference type="InterPro" id="IPR013324">
    <property type="entry name" value="RNA_pol_sigma_r3/r4-like"/>
</dbReference>
<dbReference type="RefSeq" id="WP_328775270.1">
    <property type="nucleotide sequence ID" value="NZ_CP108057.1"/>
</dbReference>
<protein>
    <submittedName>
        <fullName evidence="7">RNA polymerase sigma factor SigF</fullName>
    </submittedName>
</protein>
<dbReference type="InterPro" id="IPR014322">
    <property type="entry name" value="RNA_pol_sigma-B/F/G"/>
</dbReference>
<keyword evidence="2" id="KW-0731">Sigma factor</keyword>
<sequence length="325" mass="35960">MPAPVQPTRTADPVHTADPTDPTDTADPARTTPLLPRPRRPYTEATGIADLPRIDEPREVAPADARELSRVFFLRLRELTEGTPEHQYVRNTLIEMNASLVQYAVRRFRSRCDGGDIEDVVQVGTIGLIKAIDRFDPSRENEFSTLAMPYITGEIKRHFRDTSWAVRVPRRLQELRIDIAKAKEELTVRLDRSPTVTDLAGHLGLTDEEVVEGLVAANGHTSGSLDAPHSDHGDGPTTGHTLADVMGEEEPALALVEDVQALAPLLERLSERERSMLRMRFGEELTQAQIGTALGISQMQVSRLLNRILAHLRASLLAEPAPETS</sequence>
<keyword evidence="4" id="KW-0804">Transcription</keyword>
<evidence type="ECO:0000256" key="1">
    <source>
        <dbReference type="ARBA" id="ARBA00023015"/>
    </source>
</evidence>
<keyword evidence="1" id="KW-0805">Transcription regulation</keyword>
<name>A0ABZ1RG05_9ACTN</name>
<evidence type="ECO:0000259" key="6">
    <source>
        <dbReference type="PROSITE" id="PS00715"/>
    </source>
</evidence>
<reference evidence="7" key="1">
    <citation type="submission" date="2022-10" db="EMBL/GenBank/DDBJ databases">
        <title>The complete genomes of actinobacterial strains from the NBC collection.</title>
        <authorList>
            <person name="Joergensen T.S."/>
            <person name="Alvarez Arevalo M."/>
            <person name="Sterndorff E.B."/>
            <person name="Faurdal D."/>
            <person name="Vuksanovic O."/>
            <person name="Mourched A.-S."/>
            <person name="Charusanti P."/>
            <person name="Shaw S."/>
            <person name="Blin K."/>
            <person name="Weber T."/>
        </authorList>
    </citation>
    <scope>NUCLEOTIDE SEQUENCE</scope>
    <source>
        <strain evidence="7">NBC_00283</strain>
    </source>
</reference>
<proteinExistence type="predicted"/>
<feature type="domain" description="RNA polymerase sigma-70" evidence="6">
    <location>
        <begin position="119"/>
        <end position="132"/>
    </location>
</feature>